<reference evidence="3" key="1">
    <citation type="submission" date="2025-08" db="UniProtKB">
        <authorList>
            <consortium name="RefSeq"/>
        </authorList>
    </citation>
    <scope>IDENTIFICATION</scope>
    <source>
        <tissue evidence="3">Gonads</tissue>
    </source>
</reference>
<dbReference type="InParanoid" id="A0A6J2Y065"/>
<proteinExistence type="predicted"/>
<name>A0A6J2Y065_SITOR</name>
<dbReference type="AlphaFoldDB" id="A0A6J2Y065"/>
<dbReference type="Proteomes" id="UP000504635">
    <property type="component" value="Unplaced"/>
</dbReference>
<evidence type="ECO:0000313" key="3">
    <source>
        <dbReference type="RefSeq" id="XP_030756420.1"/>
    </source>
</evidence>
<feature type="region of interest" description="Disordered" evidence="1">
    <location>
        <begin position="1"/>
        <end position="97"/>
    </location>
</feature>
<feature type="compositionally biased region" description="Basic and acidic residues" evidence="1">
    <location>
        <begin position="1"/>
        <end position="23"/>
    </location>
</feature>
<gene>
    <name evidence="3" type="primary">LOC115882485</name>
</gene>
<protein>
    <submittedName>
        <fullName evidence="3">Nucleolar protein 3-like</fullName>
    </submittedName>
</protein>
<dbReference type="KEGG" id="soy:115882485"/>
<sequence length="97" mass="10568">MRRVDQRGDRDHTPPPEGERDAEANSSGSHVPEASGDNARTDRQGQPGRPEPLCSRNGYDRRGRMPVVAPVPPPSPRDEPEPEQPEEPKPGPSNASD</sequence>
<organism evidence="2 3">
    <name type="scientific">Sitophilus oryzae</name>
    <name type="common">Rice weevil</name>
    <name type="synonym">Curculio oryzae</name>
    <dbReference type="NCBI Taxonomy" id="7048"/>
    <lineage>
        <taxon>Eukaryota</taxon>
        <taxon>Metazoa</taxon>
        <taxon>Ecdysozoa</taxon>
        <taxon>Arthropoda</taxon>
        <taxon>Hexapoda</taxon>
        <taxon>Insecta</taxon>
        <taxon>Pterygota</taxon>
        <taxon>Neoptera</taxon>
        <taxon>Endopterygota</taxon>
        <taxon>Coleoptera</taxon>
        <taxon>Polyphaga</taxon>
        <taxon>Cucujiformia</taxon>
        <taxon>Curculionidae</taxon>
        <taxon>Dryophthorinae</taxon>
        <taxon>Sitophilus</taxon>
    </lineage>
</organism>
<keyword evidence="2" id="KW-1185">Reference proteome</keyword>
<accession>A0A6J2Y065</accession>
<evidence type="ECO:0000313" key="2">
    <source>
        <dbReference type="Proteomes" id="UP000504635"/>
    </source>
</evidence>
<evidence type="ECO:0000256" key="1">
    <source>
        <dbReference type="SAM" id="MobiDB-lite"/>
    </source>
</evidence>
<dbReference type="RefSeq" id="XP_030756420.1">
    <property type="nucleotide sequence ID" value="XM_030900560.1"/>
</dbReference>
<dbReference type="GeneID" id="115882485"/>